<dbReference type="Gene3D" id="3.30.2310.20">
    <property type="entry name" value="RelE-like"/>
    <property type="match status" value="1"/>
</dbReference>
<dbReference type="STRING" id="49547.MBCUR_09110"/>
<dbReference type="SUPFAM" id="SSF143011">
    <property type="entry name" value="RelE-like"/>
    <property type="match status" value="1"/>
</dbReference>
<dbReference type="Proteomes" id="UP000077245">
    <property type="component" value="Unassembled WGS sequence"/>
</dbReference>
<dbReference type="PATRIC" id="fig|49547.3.peg.980"/>
<dbReference type="EMBL" id="LWMV01000161">
    <property type="protein sequence ID" value="KZX12769.1"/>
    <property type="molecule type" value="Genomic_DNA"/>
</dbReference>
<dbReference type="InterPro" id="IPR035093">
    <property type="entry name" value="RelE/ParE_toxin_dom_sf"/>
</dbReference>
<protein>
    <recommendedName>
        <fullName evidence="3">Plasmid stabilization system protein</fullName>
    </recommendedName>
</protein>
<evidence type="ECO:0000313" key="1">
    <source>
        <dbReference type="EMBL" id="KZX12769.1"/>
    </source>
</evidence>
<organism evidence="1 2">
    <name type="scientific">Methanobrevibacter curvatus</name>
    <dbReference type="NCBI Taxonomy" id="49547"/>
    <lineage>
        <taxon>Archaea</taxon>
        <taxon>Methanobacteriati</taxon>
        <taxon>Methanobacteriota</taxon>
        <taxon>Methanomada group</taxon>
        <taxon>Methanobacteria</taxon>
        <taxon>Methanobacteriales</taxon>
        <taxon>Methanobacteriaceae</taxon>
        <taxon>Methanobrevibacter</taxon>
    </lineage>
</organism>
<reference evidence="1 2" key="1">
    <citation type="submission" date="2016-04" db="EMBL/GenBank/DDBJ databases">
        <title>Genome sequence of Methanobrevibacter curvatus DSM 11111.</title>
        <authorList>
            <person name="Poehlein A."/>
            <person name="Seedorf H."/>
            <person name="Daniel R."/>
        </authorList>
    </citation>
    <scope>NUCLEOTIDE SEQUENCE [LARGE SCALE GENOMIC DNA]</scope>
    <source>
        <strain evidence="1 2">DSM 11111</strain>
    </source>
</reference>
<accession>A0A166B261</accession>
<proteinExistence type="predicted"/>
<evidence type="ECO:0008006" key="3">
    <source>
        <dbReference type="Google" id="ProtNLM"/>
    </source>
</evidence>
<keyword evidence="2" id="KW-1185">Reference proteome</keyword>
<name>A0A166B261_9EURY</name>
<evidence type="ECO:0000313" key="2">
    <source>
        <dbReference type="Proteomes" id="UP000077245"/>
    </source>
</evidence>
<sequence length="96" mass="11452">MLINLKNTSYKLIFSNKSDKYLKNLKKDNKEDFNNLISKTILITKNPYDSKSLKCKFKGLKRVEYRGYRIVFYIKNKTNPPEIQILDIGLRKIVYK</sequence>
<dbReference type="AlphaFoldDB" id="A0A166B261"/>
<comment type="caution">
    <text evidence="1">The sequence shown here is derived from an EMBL/GenBank/DDBJ whole genome shotgun (WGS) entry which is preliminary data.</text>
</comment>
<gene>
    <name evidence="1" type="ORF">MBCUR_09110</name>
</gene>